<dbReference type="PANTHER" id="PTHR44196">
    <property type="entry name" value="DEHYDROGENASE/REDUCTASE SDR FAMILY MEMBER 7B"/>
    <property type="match status" value="1"/>
</dbReference>
<evidence type="ECO:0000259" key="3">
    <source>
        <dbReference type="SMART" id="SM00822"/>
    </source>
</evidence>
<sequence length="296" mass="31045">MPLHGHTVLLTGASSGIGSQLALEIARRKPKTLVLTARRKQLLSTLAAEVKKECPDVECEVVVGDLGKPGGAKTLYEDCTKKGLDITALALCAGIAKAGEFASWPAEEYETMTAINLSSTFVLCRSVLPTMLERRRGKILFVASQTAYAPVPLFAAYAATKAAVLSFAEALDAEVGHRGVGIAVVTPGGVASGGNFDATAGMNVTKLGLGLFGGRILVPYPYERSEDVARAAAHALDRAGDLPRLWPSPVQFTSSITGALTSFRGVLPRWLFARLQGYVMAPGIPKSKGGSGEDTS</sequence>
<proteinExistence type="inferred from homology"/>
<evidence type="ECO:0000256" key="2">
    <source>
        <dbReference type="ARBA" id="ARBA00023002"/>
    </source>
</evidence>
<comment type="similarity">
    <text evidence="1">Belongs to the short-chain dehydrogenases/reductases (SDR) family.</text>
</comment>
<evidence type="ECO:0000313" key="5">
    <source>
        <dbReference type="Proteomes" id="UP000660262"/>
    </source>
</evidence>
<name>A0A830HNJ2_9CHLO</name>
<dbReference type="Gene3D" id="3.40.50.720">
    <property type="entry name" value="NAD(P)-binding Rossmann-like Domain"/>
    <property type="match status" value="1"/>
</dbReference>
<evidence type="ECO:0000313" key="4">
    <source>
        <dbReference type="EMBL" id="GHP08225.1"/>
    </source>
</evidence>
<reference evidence="4" key="1">
    <citation type="submission" date="2020-10" db="EMBL/GenBank/DDBJ databases">
        <title>Unveiling of a novel bifunctional photoreceptor, Dualchrome1, isolated from a cosmopolitan green alga.</title>
        <authorList>
            <person name="Suzuki S."/>
            <person name="Kawachi M."/>
        </authorList>
    </citation>
    <scope>NUCLEOTIDE SEQUENCE</scope>
    <source>
        <strain evidence="4">NIES 2893</strain>
    </source>
</reference>
<gene>
    <name evidence="4" type="ORF">PPROV_000696600</name>
</gene>
<dbReference type="SMART" id="SM00822">
    <property type="entry name" value="PKS_KR"/>
    <property type="match status" value="1"/>
</dbReference>
<dbReference type="Proteomes" id="UP000660262">
    <property type="component" value="Unassembled WGS sequence"/>
</dbReference>
<accession>A0A830HNJ2</accession>
<comment type="caution">
    <text evidence="4">The sequence shown here is derived from an EMBL/GenBank/DDBJ whole genome shotgun (WGS) entry which is preliminary data.</text>
</comment>
<dbReference type="CDD" id="cd05233">
    <property type="entry name" value="SDR_c"/>
    <property type="match status" value="1"/>
</dbReference>
<dbReference type="EMBL" id="BNJQ01000019">
    <property type="protein sequence ID" value="GHP08225.1"/>
    <property type="molecule type" value="Genomic_DNA"/>
</dbReference>
<dbReference type="SUPFAM" id="SSF51735">
    <property type="entry name" value="NAD(P)-binding Rossmann-fold domains"/>
    <property type="match status" value="1"/>
</dbReference>
<evidence type="ECO:0000256" key="1">
    <source>
        <dbReference type="ARBA" id="ARBA00006484"/>
    </source>
</evidence>
<dbReference type="OrthoDB" id="505500at2759"/>
<dbReference type="PRINTS" id="PR00081">
    <property type="entry name" value="GDHRDH"/>
</dbReference>
<dbReference type="PANTHER" id="PTHR44196:SF1">
    <property type="entry name" value="DEHYDROGENASE_REDUCTASE SDR FAMILY MEMBER 7B"/>
    <property type="match status" value="1"/>
</dbReference>
<dbReference type="InterPro" id="IPR036291">
    <property type="entry name" value="NAD(P)-bd_dom_sf"/>
</dbReference>
<dbReference type="Pfam" id="PF00106">
    <property type="entry name" value="adh_short"/>
    <property type="match status" value="1"/>
</dbReference>
<organism evidence="4 5">
    <name type="scientific">Pycnococcus provasolii</name>
    <dbReference type="NCBI Taxonomy" id="41880"/>
    <lineage>
        <taxon>Eukaryota</taxon>
        <taxon>Viridiplantae</taxon>
        <taxon>Chlorophyta</taxon>
        <taxon>Pseudoscourfieldiophyceae</taxon>
        <taxon>Pseudoscourfieldiales</taxon>
        <taxon>Pycnococcaceae</taxon>
        <taxon>Pycnococcus</taxon>
    </lineage>
</organism>
<dbReference type="InterPro" id="IPR002347">
    <property type="entry name" value="SDR_fam"/>
</dbReference>
<dbReference type="GO" id="GO:0016020">
    <property type="term" value="C:membrane"/>
    <property type="evidence" value="ECO:0007669"/>
    <property type="project" value="TreeGrafter"/>
</dbReference>
<keyword evidence="5" id="KW-1185">Reference proteome</keyword>
<keyword evidence="2" id="KW-0560">Oxidoreductase</keyword>
<feature type="domain" description="Ketoreductase" evidence="3">
    <location>
        <begin position="6"/>
        <end position="193"/>
    </location>
</feature>
<dbReference type="InterPro" id="IPR057326">
    <property type="entry name" value="KR_dom"/>
</dbReference>
<dbReference type="GO" id="GO:0016491">
    <property type="term" value="F:oxidoreductase activity"/>
    <property type="evidence" value="ECO:0007669"/>
    <property type="project" value="UniProtKB-KW"/>
</dbReference>
<dbReference type="AlphaFoldDB" id="A0A830HNJ2"/>
<protein>
    <recommendedName>
        <fullName evidence="3">Ketoreductase domain-containing protein</fullName>
    </recommendedName>
</protein>